<keyword evidence="3" id="KW-1185">Reference proteome</keyword>
<organism evidence="1 3">
    <name type="scientific">Araneus ventricosus</name>
    <name type="common">Orbweaver spider</name>
    <name type="synonym">Epeira ventricosa</name>
    <dbReference type="NCBI Taxonomy" id="182803"/>
    <lineage>
        <taxon>Eukaryota</taxon>
        <taxon>Metazoa</taxon>
        <taxon>Ecdysozoa</taxon>
        <taxon>Arthropoda</taxon>
        <taxon>Chelicerata</taxon>
        <taxon>Arachnida</taxon>
        <taxon>Araneae</taxon>
        <taxon>Araneomorphae</taxon>
        <taxon>Entelegynae</taxon>
        <taxon>Araneoidea</taxon>
        <taxon>Araneidae</taxon>
        <taxon>Araneus</taxon>
    </lineage>
</organism>
<protein>
    <submittedName>
        <fullName evidence="1">Uncharacterized protein</fullName>
    </submittedName>
</protein>
<evidence type="ECO:0000313" key="2">
    <source>
        <dbReference type="EMBL" id="GBO29090.1"/>
    </source>
</evidence>
<name>A0A4Y2IIN0_ARAVE</name>
<dbReference type="AlphaFoldDB" id="A0A4Y2IIN0"/>
<proteinExistence type="predicted"/>
<dbReference type="EMBL" id="BGPR01052222">
    <property type="protein sequence ID" value="GBO29090.1"/>
    <property type="molecule type" value="Genomic_DNA"/>
</dbReference>
<evidence type="ECO:0000313" key="3">
    <source>
        <dbReference type="Proteomes" id="UP000499080"/>
    </source>
</evidence>
<dbReference type="EMBL" id="BGPR01002692">
    <property type="protein sequence ID" value="GBM77474.1"/>
    <property type="molecule type" value="Genomic_DNA"/>
</dbReference>
<sequence>MRQFSNPLLSQKPLYKRSGMRPCIILQEKPRASLLNTWPPTSMLVFHAFKSITKLFKPRVHSFKVPVSCPYSCFQLTCLPNLYKNFKLHLCSMTRHKTTNSK</sequence>
<evidence type="ECO:0000313" key="1">
    <source>
        <dbReference type="EMBL" id="GBM77474.1"/>
    </source>
</evidence>
<accession>A0A4Y2IIN0</accession>
<comment type="caution">
    <text evidence="1">The sequence shown here is derived from an EMBL/GenBank/DDBJ whole genome shotgun (WGS) entry which is preliminary data.</text>
</comment>
<reference evidence="1 3" key="1">
    <citation type="journal article" date="2019" name="Sci. Rep.">
        <title>Orb-weaving spider Araneus ventricosus genome elucidates the spidroin gene catalogue.</title>
        <authorList>
            <person name="Kono N."/>
            <person name="Nakamura H."/>
            <person name="Ohtoshi R."/>
            <person name="Moran D.A.P."/>
            <person name="Shinohara A."/>
            <person name="Yoshida Y."/>
            <person name="Fujiwara M."/>
            <person name="Mori M."/>
            <person name="Tomita M."/>
            <person name="Arakawa K."/>
        </authorList>
    </citation>
    <scope>NUCLEOTIDE SEQUENCE [LARGE SCALE GENOMIC DNA]</scope>
</reference>
<dbReference type="Proteomes" id="UP000499080">
    <property type="component" value="Unassembled WGS sequence"/>
</dbReference>
<gene>
    <name evidence="2" type="ORF">AVEN_124281_1</name>
    <name evidence="1" type="ORF">AVEN_94284_1</name>
</gene>